<dbReference type="Pfam" id="PF16552">
    <property type="entry name" value="OAM_alpha"/>
    <property type="match status" value="1"/>
</dbReference>
<reference evidence="2 3" key="1">
    <citation type="submission" date="2021-03" db="EMBL/GenBank/DDBJ databases">
        <title>Human Oral Microbial Genomes.</title>
        <authorList>
            <person name="Johnston C.D."/>
            <person name="Chen T."/>
            <person name="Dewhirst F.E."/>
        </authorList>
    </citation>
    <scope>NUCLEOTIDE SEQUENCE [LARGE SCALE GENOMIC DNA]</scope>
    <source>
        <strain evidence="2 3">DSMZ 100122</strain>
    </source>
</reference>
<dbReference type="InterPro" id="IPR016176">
    <property type="entry name" value="Cbl-dep_enz_cat"/>
</dbReference>
<dbReference type="Proteomes" id="UP000678513">
    <property type="component" value="Chromosome"/>
</dbReference>
<dbReference type="EMBL" id="CP072384">
    <property type="protein sequence ID" value="QUC07366.1"/>
    <property type="molecule type" value="Genomic_DNA"/>
</dbReference>
<gene>
    <name evidence="2" type="ORF">J5A65_10520</name>
</gene>
<proteinExistence type="predicted"/>
<organism evidence="2 3">
    <name type="scientific">Arachnia rubra</name>
    <dbReference type="NCBI Taxonomy" id="1547448"/>
    <lineage>
        <taxon>Bacteria</taxon>
        <taxon>Bacillati</taxon>
        <taxon>Actinomycetota</taxon>
        <taxon>Actinomycetes</taxon>
        <taxon>Propionibacteriales</taxon>
        <taxon>Propionibacteriaceae</taxon>
        <taxon>Arachnia</taxon>
    </lineage>
</organism>
<feature type="domain" description="D-Lysine 5,6-aminomutase alpha subunit" evidence="1">
    <location>
        <begin position="9"/>
        <end position="111"/>
    </location>
</feature>
<dbReference type="SUPFAM" id="SSF51703">
    <property type="entry name" value="Cobalamin (vitamin B12)-dependent enzymes"/>
    <property type="match status" value="1"/>
</dbReference>
<evidence type="ECO:0000259" key="1">
    <source>
        <dbReference type="Pfam" id="PF16552"/>
    </source>
</evidence>
<dbReference type="Gene3D" id="6.10.250.2220">
    <property type="match status" value="1"/>
</dbReference>
<protein>
    <submittedName>
        <fullName evidence="2">Ornithine aminomutase subunit alpha</fullName>
    </submittedName>
</protein>
<evidence type="ECO:0000313" key="2">
    <source>
        <dbReference type="EMBL" id="QUC07366.1"/>
    </source>
</evidence>
<name>A0ABX7Y2V4_9ACTN</name>
<sequence length="122" mass="13433">MMNTEEQERVDRFEKLRAELATLDDDALKTRFWELCHKVMEPVVDLARTHTTPSIERSVLLRMGIDSVTTHAVVENVLNAGLLGKGAGHVVLRLSQRDGLDIRAAAAAIADDPAVLAGLFEE</sequence>
<dbReference type="Gene3D" id="1.10.8.1000">
    <property type="entry name" value="Ornithine 4,5 aminomutase S component, alpha subunit-like"/>
    <property type="match status" value="1"/>
</dbReference>
<dbReference type="RefSeq" id="WP_212321777.1">
    <property type="nucleotide sequence ID" value="NZ_AP024463.1"/>
</dbReference>
<accession>A0ABX7Y2V4</accession>
<evidence type="ECO:0000313" key="3">
    <source>
        <dbReference type="Proteomes" id="UP000678513"/>
    </source>
</evidence>
<dbReference type="InterPro" id="IPR015130">
    <property type="entry name" value="Lys-AminoMut_A"/>
</dbReference>
<keyword evidence="3" id="KW-1185">Reference proteome</keyword>